<name>A0ACB6RX36_9PLEO</name>
<accession>A0ACB6RX36</accession>
<keyword evidence="2" id="KW-1185">Reference proteome</keyword>
<dbReference type="Proteomes" id="UP000799754">
    <property type="component" value="Unassembled WGS sequence"/>
</dbReference>
<evidence type="ECO:0000313" key="2">
    <source>
        <dbReference type="Proteomes" id="UP000799754"/>
    </source>
</evidence>
<sequence length="189" mass="20248">MAMLVGSVAVALASPIASPGPPKPKDDNEDVGMNVAKVGRCPTDCWNEAAAKAGCDPNTSDDCLCGPFFNAVTYCTAQTCNAGDNLAAKSEGSIGEAHEDVRWKYRYPEHINESPYHTRMYLRSTVIEPAPYWKASLAHIVSGVEYRRCLGTSAAAGQMWPDAVAQRPDTKVRLAGGLGVRRENSSGRS</sequence>
<gene>
    <name evidence="1" type="ORF">BU25DRAFT_422636</name>
</gene>
<comment type="caution">
    <text evidence="1">The sequence shown here is derived from an EMBL/GenBank/DDBJ whole genome shotgun (WGS) entry which is preliminary data.</text>
</comment>
<evidence type="ECO:0000313" key="1">
    <source>
        <dbReference type="EMBL" id="KAF2626486.1"/>
    </source>
</evidence>
<organism evidence="1 2">
    <name type="scientific">Macroventuria anomochaeta</name>
    <dbReference type="NCBI Taxonomy" id="301207"/>
    <lineage>
        <taxon>Eukaryota</taxon>
        <taxon>Fungi</taxon>
        <taxon>Dikarya</taxon>
        <taxon>Ascomycota</taxon>
        <taxon>Pezizomycotina</taxon>
        <taxon>Dothideomycetes</taxon>
        <taxon>Pleosporomycetidae</taxon>
        <taxon>Pleosporales</taxon>
        <taxon>Pleosporineae</taxon>
        <taxon>Didymellaceae</taxon>
        <taxon>Macroventuria</taxon>
    </lineage>
</organism>
<dbReference type="EMBL" id="MU006721">
    <property type="protein sequence ID" value="KAF2626486.1"/>
    <property type="molecule type" value="Genomic_DNA"/>
</dbReference>
<protein>
    <submittedName>
        <fullName evidence="1">Uncharacterized protein</fullName>
    </submittedName>
</protein>
<reference evidence="1" key="1">
    <citation type="journal article" date="2020" name="Stud. Mycol.">
        <title>101 Dothideomycetes genomes: a test case for predicting lifestyles and emergence of pathogens.</title>
        <authorList>
            <person name="Haridas S."/>
            <person name="Albert R."/>
            <person name="Binder M."/>
            <person name="Bloem J."/>
            <person name="Labutti K."/>
            <person name="Salamov A."/>
            <person name="Andreopoulos B."/>
            <person name="Baker S."/>
            <person name="Barry K."/>
            <person name="Bills G."/>
            <person name="Bluhm B."/>
            <person name="Cannon C."/>
            <person name="Castanera R."/>
            <person name="Culley D."/>
            <person name="Daum C."/>
            <person name="Ezra D."/>
            <person name="Gonzalez J."/>
            <person name="Henrissat B."/>
            <person name="Kuo A."/>
            <person name="Liang C."/>
            <person name="Lipzen A."/>
            <person name="Lutzoni F."/>
            <person name="Magnuson J."/>
            <person name="Mondo S."/>
            <person name="Nolan M."/>
            <person name="Ohm R."/>
            <person name="Pangilinan J."/>
            <person name="Park H.-J."/>
            <person name="Ramirez L."/>
            <person name="Alfaro M."/>
            <person name="Sun H."/>
            <person name="Tritt A."/>
            <person name="Yoshinaga Y."/>
            <person name="Zwiers L.-H."/>
            <person name="Turgeon B."/>
            <person name="Goodwin S."/>
            <person name="Spatafora J."/>
            <person name="Crous P."/>
            <person name="Grigoriev I."/>
        </authorList>
    </citation>
    <scope>NUCLEOTIDE SEQUENCE</scope>
    <source>
        <strain evidence="1">CBS 525.71</strain>
    </source>
</reference>
<proteinExistence type="predicted"/>